<dbReference type="SUPFAM" id="SSF52540">
    <property type="entry name" value="P-loop containing nucleoside triphosphate hydrolases"/>
    <property type="match status" value="1"/>
</dbReference>
<dbReference type="InterPro" id="IPR036640">
    <property type="entry name" value="ABC1_TM_sf"/>
</dbReference>
<keyword evidence="5" id="KW-0547">Nucleotide-binding</keyword>
<evidence type="ECO:0000313" key="14">
    <source>
        <dbReference type="Proteomes" id="UP000246114"/>
    </source>
</evidence>
<dbReference type="InterPro" id="IPR011527">
    <property type="entry name" value="ABC1_TM_dom"/>
</dbReference>
<feature type="region of interest" description="Disordered" evidence="9">
    <location>
        <begin position="583"/>
        <end position="605"/>
    </location>
</feature>
<dbReference type="PROSITE" id="PS50929">
    <property type="entry name" value="ABC_TM1F"/>
    <property type="match status" value="1"/>
</dbReference>
<comment type="caution">
    <text evidence="13">The sequence shown here is derived from an EMBL/GenBank/DDBJ whole genome shotgun (WGS) entry which is preliminary data.</text>
</comment>
<dbReference type="GO" id="GO:0016887">
    <property type="term" value="F:ATP hydrolysis activity"/>
    <property type="evidence" value="ECO:0007669"/>
    <property type="project" value="InterPro"/>
</dbReference>
<evidence type="ECO:0000256" key="7">
    <source>
        <dbReference type="ARBA" id="ARBA00022989"/>
    </source>
</evidence>
<name>A0A316M0X9_9CLOT</name>
<evidence type="ECO:0000256" key="6">
    <source>
        <dbReference type="ARBA" id="ARBA00022840"/>
    </source>
</evidence>
<dbReference type="InterPro" id="IPR027417">
    <property type="entry name" value="P-loop_NTPase"/>
</dbReference>
<keyword evidence="8 10" id="KW-0472">Membrane</keyword>
<feature type="transmembrane region" description="Helical" evidence="10">
    <location>
        <begin position="55"/>
        <end position="72"/>
    </location>
</feature>
<feature type="domain" description="ABC transmembrane type-1" evidence="12">
    <location>
        <begin position="20"/>
        <end position="301"/>
    </location>
</feature>
<dbReference type="InterPro" id="IPR017871">
    <property type="entry name" value="ABC_transporter-like_CS"/>
</dbReference>
<feature type="transmembrane region" description="Helical" evidence="10">
    <location>
        <begin position="137"/>
        <end position="154"/>
    </location>
</feature>
<keyword evidence="2" id="KW-0813">Transport</keyword>
<evidence type="ECO:0000256" key="5">
    <source>
        <dbReference type="ARBA" id="ARBA00022741"/>
    </source>
</evidence>
<protein>
    <submittedName>
        <fullName evidence="13">Cysteine ABC transporter ATP-binding protein</fullName>
    </submittedName>
</protein>
<sequence length="605" mass="67983">MMVNKRLLSLSKESQKYVYFTVLMNWISIICNIGIVLFVGNIIDKLFNNDLNFNMGVYALYIGSLILIRFICNYMSGRFSYKSSANVRRSIRESIYKKLLKLGVNYNETISTSSIVQISVDGVEALEIYFGRYLPQLFYSLLAPLTLFVVIASISLKAAIVLLICVPLIPISIASVMKFAKKLLSKYWGIYTNLGDSFLENLQGLTTLKIFDLDEEKNHEMNKEAENFRNITMKVLSMQLNSITIMDLIAFGGAAIGILIAINEFSKGNITVGSTVVIILLSSEFFIPMRLLGSFFHVAMNGIAAADKIFALLDTTVEEEKALSQSDKDKLKDISISIKNVDFSYDEERQVLHNINIDIENKSMVALVGESGCGKSTITNLLLKLNKTNKGEILLNGINLNDIPFDELRQKVSFISHSSYIFNSTIEENLRMGKYNASEEELYAALKKANLYDFVMSLDKKLETPVGENGSYLSGGQKQRLALARMILTNSEVYIFDEATSNVDVESEDSILDTIYELSKEKTVIVISHRLANIKGADKIYVLDKGNIAESGNHDELMKNNSVYANLYTNQEKLEDIYKEETHKDSIDKRTEKKKNTVGEVAISE</sequence>
<dbReference type="Gene3D" id="1.20.1560.10">
    <property type="entry name" value="ABC transporter type 1, transmembrane domain"/>
    <property type="match status" value="1"/>
</dbReference>
<dbReference type="EMBL" id="QAMZ01000058">
    <property type="protein sequence ID" value="PWL51248.1"/>
    <property type="molecule type" value="Genomic_DNA"/>
</dbReference>
<dbReference type="PROSITE" id="PS50893">
    <property type="entry name" value="ABC_TRANSPORTER_2"/>
    <property type="match status" value="1"/>
</dbReference>
<gene>
    <name evidence="13" type="ORF">DBY38_15080</name>
</gene>
<evidence type="ECO:0000256" key="8">
    <source>
        <dbReference type="ARBA" id="ARBA00023136"/>
    </source>
</evidence>
<dbReference type="Pfam" id="PF00005">
    <property type="entry name" value="ABC_tran"/>
    <property type="match status" value="1"/>
</dbReference>
<dbReference type="InterPro" id="IPR039421">
    <property type="entry name" value="Type_1_exporter"/>
</dbReference>
<evidence type="ECO:0000256" key="9">
    <source>
        <dbReference type="SAM" id="MobiDB-lite"/>
    </source>
</evidence>
<dbReference type="GO" id="GO:0005524">
    <property type="term" value="F:ATP binding"/>
    <property type="evidence" value="ECO:0007669"/>
    <property type="project" value="UniProtKB-KW"/>
</dbReference>
<dbReference type="SMART" id="SM00382">
    <property type="entry name" value="AAA"/>
    <property type="match status" value="1"/>
</dbReference>
<dbReference type="PANTHER" id="PTHR43394">
    <property type="entry name" value="ATP-DEPENDENT PERMEASE MDL1, MITOCHONDRIAL"/>
    <property type="match status" value="1"/>
</dbReference>
<keyword evidence="3" id="KW-1003">Cell membrane</keyword>
<evidence type="ECO:0000256" key="4">
    <source>
        <dbReference type="ARBA" id="ARBA00022692"/>
    </source>
</evidence>
<keyword evidence="6 13" id="KW-0067">ATP-binding</keyword>
<dbReference type="Proteomes" id="UP000246114">
    <property type="component" value="Unassembled WGS sequence"/>
</dbReference>
<evidence type="ECO:0000256" key="1">
    <source>
        <dbReference type="ARBA" id="ARBA00004651"/>
    </source>
</evidence>
<evidence type="ECO:0000313" key="13">
    <source>
        <dbReference type="EMBL" id="PWL51248.1"/>
    </source>
</evidence>
<keyword evidence="7 10" id="KW-1133">Transmembrane helix</keyword>
<feature type="compositionally biased region" description="Basic and acidic residues" evidence="9">
    <location>
        <begin position="583"/>
        <end position="597"/>
    </location>
</feature>
<dbReference type="PROSITE" id="PS00211">
    <property type="entry name" value="ABC_TRANSPORTER_1"/>
    <property type="match status" value="1"/>
</dbReference>
<dbReference type="CDD" id="cd18781">
    <property type="entry name" value="ABC_6TM_AarD_CydDC_like"/>
    <property type="match status" value="1"/>
</dbReference>
<feature type="domain" description="ABC transporter" evidence="11">
    <location>
        <begin position="336"/>
        <end position="570"/>
    </location>
</feature>
<dbReference type="AlphaFoldDB" id="A0A316M0X9"/>
<dbReference type="GO" id="GO:0005886">
    <property type="term" value="C:plasma membrane"/>
    <property type="evidence" value="ECO:0007669"/>
    <property type="project" value="UniProtKB-SubCell"/>
</dbReference>
<dbReference type="PANTHER" id="PTHR43394:SF1">
    <property type="entry name" value="ATP-BINDING CASSETTE SUB-FAMILY B MEMBER 10, MITOCHONDRIAL"/>
    <property type="match status" value="1"/>
</dbReference>
<feature type="transmembrane region" description="Helical" evidence="10">
    <location>
        <begin position="160"/>
        <end position="180"/>
    </location>
</feature>
<dbReference type="FunFam" id="3.40.50.300:FF:000854">
    <property type="entry name" value="Multidrug ABC transporter ATP-binding protein"/>
    <property type="match status" value="1"/>
</dbReference>
<evidence type="ECO:0000259" key="12">
    <source>
        <dbReference type="PROSITE" id="PS50929"/>
    </source>
</evidence>
<reference evidence="13 14" key="1">
    <citation type="submission" date="2018-03" db="EMBL/GenBank/DDBJ databases">
        <title>The uncultured portion of the human microbiome is neutrally assembled.</title>
        <authorList>
            <person name="Jeraldo P."/>
            <person name="Boardman L."/>
            <person name="White B.A."/>
            <person name="Nelson H."/>
            <person name="Goldenfeld N."/>
            <person name="Chia N."/>
        </authorList>
    </citation>
    <scope>NUCLEOTIDE SEQUENCE [LARGE SCALE GENOMIC DNA]</scope>
    <source>
        <strain evidence="13">CIM:MAG 903</strain>
    </source>
</reference>
<accession>A0A316M0X9</accession>
<dbReference type="Pfam" id="PF00664">
    <property type="entry name" value="ABC_membrane"/>
    <property type="match status" value="1"/>
</dbReference>
<dbReference type="Gene3D" id="3.40.50.300">
    <property type="entry name" value="P-loop containing nucleotide triphosphate hydrolases"/>
    <property type="match status" value="1"/>
</dbReference>
<dbReference type="SUPFAM" id="SSF90123">
    <property type="entry name" value="ABC transporter transmembrane region"/>
    <property type="match status" value="1"/>
</dbReference>
<evidence type="ECO:0000256" key="3">
    <source>
        <dbReference type="ARBA" id="ARBA00022475"/>
    </source>
</evidence>
<comment type="subcellular location">
    <subcellularLocation>
        <location evidence="1">Cell membrane</location>
        <topology evidence="1">Multi-pass membrane protein</topology>
    </subcellularLocation>
</comment>
<feature type="transmembrane region" description="Helical" evidence="10">
    <location>
        <begin position="243"/>
        <end position="262"/>
    </location>
</feature>
<feature type="transmembrane region" description="Helical" evidence="10">
    <location>
        <begin position="268"/>
        <end position="287"/>
    </location>
</feature>
<keyword evidence="4 10" id="KW-0812">Transmembrane</keyword>
<dbReference type="InterPro" id="IPR003439">
    <property type="entry name" value="ABC_transporter-like_ATP-bd"/>
</dbReference>
<feature type="transmembrane region" description="Helical" evidence="10">
    <location>
        <begin position="20"/>
        <end position="43"/>
    </location>
</feature>
<organism evidence="13 14">
    <name type="scientific">Clostridium cadaveris</name>
    <dbReference type="NCBI Taxonomy" id="1529"/>
    <lineage>
        <taxon>Bacteria</taxon>
        <taxon>Bacillati</taxon>
        <taxon>Bacillota</taxon>
        <taxon>Clostridia</taxon>
        <taxon>Eubacteriales</taxon>
        <taxon>Clostridiaceae</taxon>
        <taxon>Clostridium</taxon>
    </lineage>
</organism>
<dbReference type="InterPro" id="IPR003593">
    <property type="entry name" value="AAA+_ATPase"/>
</dbReference>
<evidence type="ECO:0000256" key="10">
    <source>
        <dbReference type="SAM" id="Phobius"/>
    </source>
</evidence>
<dbReference type="GO" id="GO:0015421">
    <property type="term" value="F:ABC-type oligopeptide transporter activity"/>
    <property type="evidence" value="ECO:0007669"/>
    <property type="project" value="TreeGrafter"/>
</dbReference>
<evidence type="ECO:0000259" key="11">
    <source>
        <dbReference type="PROSITE" id="PS50893"/>
    </source>
</evidence>
<proteinExistence type="predicted"/>
<evidence type="ECO:0000256" key="2">
    <source>
        <dbReference type="ARBA" id="ARBA00022448"/>
    </source>
</evidence>